<evidence type="ECO:0000313" key="1">
    <source>
        <dbReference type="EMBL" id="KFW89287.1"/>
    </source>
</evidence>
<accession>A0A093QZD0</accession>
<keyword evidence="2" id="KW-1185">Reference proteome</keyword>
<dbReference type="EMBL" id="KL422307">
    <property type="protein sequence ID" value="KFW89287.1"/>
    <property type="molecule type" value="Genomic_DNA"/>
</dbReference>
<protein>
    <submittedName>
        <fullName evidence="1">Uncharacterized protein</fullName>
    </submittedName>
</protein>
<dbReference type="Proteomes" id="UP000053238">
    <property type="component" value="Unassembled WGS sequence"/>
</dbReference>
<proteinExistence type="predicted"/>
<gene>
    <name evidence="1" type="ORF">N336_03299</name>
</gene>
<dbReference type="AlphaFoldDB" id="A0A093QZD0"/>
<name>A0A093QZD0_PHACA</name>
<feature type="non-terminal residue" evidence="1">
    <location>
        <position position="50"/>
    </location>
</feature>
<reference evidence="1 2" key="1">
    <citation type="submission" date="2014-04" db="EMBL/GenBank/DDBJ databases">
        <title>Genome evolution of avian class.</title>
        <authorList>
            <person name="Zhang G."/>
            <person name="Li C."/>
        </authorList>
    </citation>
    <scope>NUCLEOTIDE SEQUENCE [LARGE SCALE GENOMIC DNA]</scope>
    <source>
        <strain evidence="1">BGI_N336</strain>
    </source>
</reference>
<feature type="non-terminal residue" evidence="1">
    <location>
        <position position="1"/>
    </location>
</feature>
<sequence length="50" mass="5980">NGLKQRQRKIKLAIRKHFFTRRVVKHCNTLPREVVESPTLEVFKRHVDVA</sequence>
<organism evidence="1 2">
    <name type="scientific">Phalacrocorax carbo</name>
    <name type="common">Great cormorant</name>
    <name type="synonym">Pelecanus carbo</name>
    <dbReference type="NCBI Taxonomy" id="9209"/>
    <lineage>
        <taxon>Eukaryota</taxon>
        <taxon>Metazoa</taxon>
        <taxon>Chordata</taxon>
        <taxon>Craniata</taxon>
        <taxon>Vertebrata</taxon>
        <taxon>Euteleostomi</taxon>
        <taxon>Archelosauria</taxon>
        <taxon>Archosauria</taxon>
        <taxon>Dinosauria</taxon>
        <taxon>Saurischia</taxon>
        <taxon>Theropoda</taxon>
        <taxon>Coelurosauria</taxon>
        <taxon>Aves</taxon>
        <taxon>Neognathae</taxon>
        <taxon>Neoaves</taxon>
        <taxon>Aequornithes</taxon>
        <taxon>Suliformes</taxon>
        <taxon>Phalacrocoracidae</taxon>
        <taxon>Phalacrocorax</taxon>
    </lineage>
</organism>
<evidence type="ECO:0000313" key="2">
    <source>
        <dbReference type="Proteomes" id="UP000053238"/>
    </source>
</evidence>